<sequence length="52" mass="6118">MLLFIEKEKILMAEKNDLSSAYRRLKSPNAKTRDRVLKLLKEIKAKKSQKSK</sequence>
<proteinExistence type="predicted"/>
<accession>C2KM00</accession>
<evidence type="ECO:0000313" key="2">
    <source>
        <dbReference type="Proteomes" id="UP000004283"/>
    </source>
</evidence>
<evidence type="ECO:0000313" key="1">
    <source>
        <dbReference type="EMBL" id="EEJ41742.1"/>
    </source>
</evidence>
<dbReference type="HOGENOM" id="CLU_214405_0_0_9"/>
<dbReference type="NCBIfam" id="NF038026">
    <property type="entry name" value="RsaX20_sORF"/>
    <property type="match status" value="1"/>
</dbReference>
<name>C2KM00_LEUMC</name>
<dbReference type="InterPro" id="IPR049844">
    <property type="entry name" value="RsaX20-like"/>
</dbReference>
<dbReference type="Proteomes" id="UP000004283">
    <property type="component" value="Unassembled WGS sequence"/>
</dbReference>
<dbReference type="AlphaFoldDB" id="C2KM00"/>
<gene>
    <name evidence="1" type="ORF">HMPREF0555_1666</name>
</gene>
<comment type="caution">
    <text evidence="1">The sequence shown here is derived from an EMBL/GenBank/DDBJ whole genome shotgun (WGS) entry which is preliminary data.</text>
</comment>
<organism evidence="1 2">
    <name type="scientific">Leuconostoc mesenteroides subsp. cremoris ATCC 19254</name>
    <dbReference type="NCBI Taxonomy" id="586220"/>
    <lineage>
        <taxon>Bacteria</taxon>
        <taxon>Bacillati</taxon>
        <taxon>Bacillota</taxon>
        <taxon>Bacilli</taxon>
        <taxon>Lactobacillales</taxon>
        <taxon>Lactobacillaceae</taxon>
        <taxon>Leuconostoc</taxon>
    </lineage>
</organism>
<reference evidence="1 2" key="1">
    <citation type="submission" date="2009-04" db="EMBL/GenBank/DDBJ databases">
        <authorList>
            <person name="Qin X."/>
            <person name="Bachman B."/>
            <person name="Battles P."/>
            <person name="Bell A."/>
            <person name="Bess C."/>
            <person name="Bickham C."/>
            <person name="Chaboub L."/>
            <person name="Chen D."/>
            <person name="Coyle M."/>
            <person name="Deiros D.R."/>
            <person name="Dinh H."/>
            <person name="Forbes L."/>
            <person name="Fowler G."/>
            <person name="Francisco L."/>
            <person name="Fu Q."/>
            <person name="Gubbala S."/>
            <person name="Hale W."/>
            <person name="Han Y."/>
            <person name="Hemphill L."/>
            <person name="Highlander S.K."/>
            <person name="Hirani K."/>
            <person name="Hogues M."/>
            <person name="Jackson L."/>
            <person name="Jakkamsetti A."/>
            <person name="Javaid M."/>
            <person name="Jiang H."/>
            <person name="Korchina V."/>
            <person name="Kovar C."/>
            <person name="Lara F."/>
            <person name="Lee S."/>
            <person name="Mata R."/>
            <person name="Mathew T."/>
            <person name="Moen C."/>
            <person name="Morales K."/>
            <person name="Munidasa M."/>
            <person name="Nazareth L."/>
            <person name="Ngo R."/>
            <person name="Nguyen L."/>
            <person name="Okwuonu G."/>
            <person name="Ongeri F."/>
            <person name="Patil S."/>
            <person name="Petrosino J."/>
            <person name="Pham C."/>
            <person name="Pham P."/>
            <person name="Pu L.-L."/>
            <person name="Puazo M."/>
            <person name="Raj R."/>
            <person name="Reid J."/>
            <person name="Rouhana J."/>
            <person name="Saada N."/>
            <person name="Shang Y."/>
            <person name="Simmons D."/>
            <person name="Thornton R."/>
            <person name="Warren J."/>
            <person name="Weissenberger G."/>
            <person name="Zhang J."/>
            <person name="Zhang L."/>
            <person name="Zhou C."/>
            <person name="Zhu D."/>
            <person name="Muzny D."/>
            <person name="Worley K."/>
            <person name="Gibbs R."/>
        </authorList>
    </citation>
    <scope>NUCLEOTIDE SEQUENCE [LARGE SCALE GENOMIC DNA]</scope>
    <source>
        <strain evidence="1 2">ATCC 19254</strain>
    </source>
</reference>
<protein>
    <submittedName>
        <fullName evidence="1">Uncharacterized protein</fullName>
    </submittedName>
</protein>
<dbReference type="EMBL" id="ACKV01000097">
    <property type="protein sequence ID" value="EEJ41742.1"/>
    <property type="molecule type" value="Genomic_DNA"/>
</dbReference>